<reference evidence="3 4" key="1">
    <citation type="submission" date="2019-08" db="EMBL/GenBank/DDBJ databases">
        <authorList>
            <person name="Lei W."/>
        </authorList>
    </citation>
    <scope>NUCLEOTIDE SEQUENCE [LARGE SCALE GENOMIC DNA]</scope>
    <source>
        <strain evidence="3 4">CCUG 58627</strain>
    </source>
</reference>
<dbReference type="OrthoDB" id="9795923at2"/>
<gene>
    <name evidence="3" type="ORF">FRX94_10560</name>
</gene>
<evidence type="ECO:0000313" key="4">
    <source>
        <dbReference type="Proteomes" id="UP000320791"/>
    </source>
</evidence>
<keyword evidence="1" id="KW-0238">DNA-binding</keyword>
<dbReference type="SUPFAM" id="SSF46785">
    <property type="entry name" value="Winged helix' DNA-binding domain"/>
    <property type="match status" value="1"/>
</dbReference>
<dbReference type="EMBL" id="VOHM01000026">
    <property type="protein sequence ID" value="TWT22861.1"/>
    <property type="molecule type" value="Genomic_DNA"/>
</dbReference>
<dbReference type="InterPro" id="IPR030489">
    <property type="entry name" value="TR_Rrf2-type_CS"/>
</dbReference>
<dbReference type="AlphaFoldDB" id="A0A5C5U8Y9"/>
<dbReference type="InterPro" id="IPR036390">
    <property type="entry name" value="WH_DNA-bd_sf"/>
</dbReference>
<comment type="cofactor">
    <cofactor evidence="2">
        <name>[2Fe-2S] cluster</name>
        <dbReference type="ChEBI" id="CHEBI:190135"/>
    </cofactor>
</comment>
<dbReference type="PANTHER" id="PTHR33221">
    <property type="entry name" value="WINGED HELIX-TURN-HELIX TRANSCRIPTIONAL REGULATOR, RRF2 FAMILY"/>
    <property type="match status" value="1"/>
</dbReference>
<dbReference type="GO" id="GO:0005829">
    <property type="term" value="C:cytosol"/>
    <property type="evidence" value="ECO:0007669"/>
    <property type="project" value="TreeGrafter"/>
</dbReference>
<dbReference type="PROSITE" id="PS51197">
    <property type="entry name" value="HTH_RRF2_2"/>
    <property type="match status" value="1"/>
</dbReference>
<evidence type="ECO:0000256" key="1">
    <source>
        <dbReference type="ARBA" id="ARBA00023125"/>
    </source>
</evidence>
<dbReference type="InterPro" id="IPR036388">
    <property type="entry name" value="WH-like_DNA-bd_sf"/>
</dbReference>
<dbReference type="Gene3D" id="1.10.10.10">
    <property type="entry name" value="Winged helix-like DNA-binding domain superfamily/Winged helix DNA-binding domain"/>
    <property type="match status" value="1"/>
</dbReference>
<evidence type="ECO:0000313" key="3">
    <source>
        <dbReference type="EMBL" id="TWT22861.1"/>
    </source>
</evidence>
<proteinExistence type="predicted"/>
<dbReference type="PANTHER" id="PTHR33221:SF4">
    <property type="entry name" value="HTH-TYPE TRANSCRIPTIONAL REPRESSOR NSRR"/>
    <property type="match status" value="1"/>
</dbReference>
<dbReference type="GO" id="GO:0003700">
    <property type="term" value="F:DNA-binding transcription factor activity"/>
    <property type="evidence" value="ECO:0007669"/>
    <property type="project" value="TreeGrafter"/>
</dbReference>
<keyword evidence="4" id="KW-1185">Reference proteome</keyword>
<dbReference type="GO" id="GO:0003677">
    <property type="term" value="F:DNA binding"/>
    <property type="evidence" value="ECO:0007669"/>
    <property type="project" value="UniProtKB-KW"/>
</dbReference>
<evidence type="ECO:0000256" key="2">
    <source>
        <dbReference type="ARBA" id="ARBA00034078"/>
    </source>
</evidence>
<dbReference type="PROSITE" id="PS01332">
    <property type="entry name" value="HTH_RRF2_1"/>
    <property type="match status" value="1"/>
</dbReference>
<accession>A0A5C5U8Y9</accession>
<dbReference type="Proteomes" id="UP000320791">
    <property type="component" value="Unassembled WGS sequence"/>
</dbReference>
<comment type="caution">
    <text evidence="3">The sequence shown here is derived from an EMBL/GenBank/DDBJ whole genome shotgun (WGS) entry which is preliminary data.</text>
</comment>
<dbReference type="Pfam" id="PF02082">
    <property type="entry name" value="Rrf2"/>
    <property type="match status" value="1"/>
</dbReference>
<name>A0A5C5U8Y9_9CORY</name>
<protein>
    <submittedName>
        <fullName evidence="3">Rrf2 family transcriptional regulator</fullName>
    </submittedName>
</protein>
<organism evidence="3 4">
    <name type="scientific">Corynebacterium canis</name>
    <dbReference type="NCBI Taxonomy" id="679663"/>
    <lineage>
        <taxon>Bacteria</taxon>
        <taxon>Bacillati</taxon>
        <taxon>Actinomycetota</taxon>
        <taxon>Actinomycetes</taxon>
        <taxon>Mycobacteriales</taxon>
        <taxon>Corynebacteriaceae</taxon>
        <taxon>Corynebacterium</taxon>
    </lineage>
</organism>
<sequence>MHLTRFSDLGMRLVMRLGVADPSERLTVSKLAADIHASEAHVAKVVARLVELGVARSVRGRSGGVYIREDAFPLGLGKLIRSLEGDSEMVDCFTEDPCPFIRHDCLLRIKLADAKEAFYQSLDQITLGELLADAQARYPAEFVLKE</sequence>
<dbReference type="InterPro" id="IPR000944">
    <property type="entry name" value="Tscrpt_reg_Rrf2"/>
</dbReference>